<evidence type="ECO:0000256" key="3">
    <source>
        <dbReference type="ARBA" id="ARBA00022643"/>
    </source>
</evidence>
<dbReference type="AlphaFoldDB" id="A0AAP2CS44"/>
<dbReference type="PANTHER" id="PTHR10578:SF107">
    <property type="entry name" value="2-HYDROXYACID OXIDASE 1"/>
    <property type="match status" value="1"/>
</dbReference>
<evidence type="ECO:0000313" key="9">
    <source>
        <dbReference type="EMBL" id="MBT0959093.1"/>
    </source>
</evidence>
<dbReference type="GO" id="GO:0009060">
    <property type="term" value="P:aerobic respiration"/>
    <property type="evidence" value="ECO:0007669"/>
    <property type="project" value="TreeGrafter"/>
</dbReference>
<dbReference type="InterPro" id="IPR012133">
    <property type="entry name" value="Alpha-hydoxy_acid_DH_FMN"/>
</dbReference>
<evidence type="ECO:0000256" key="1">
    <source>
        <dbReference type="ARBA" id="ARBA00001917"/>
    </source>
</evidence>
<evidence type="ECO:0000259" key="8">
    <source>
        <dbReference type="PROSITE" id="PS51349"/>
    </source>
</evidence>
<dbReference type="CDD" id="cd02809">
    <property type="entry name" value="alpha_hydroxyacid_oxid_FMN"/>
    <property type="match status" value="1"/>
</dbReference>
<dbReference type="InterPro" id="IPR000262">
    <property type="entry name" value="FMN-dep_DH"/>
</dbReference>
<dbReference type="Proteomes" id="UP001315686">
    <property type="component" value="Unassembled WGS sequence"/>
</dbReference>
<proteinExistence type="inferred from homology"/>
<feature type="domain" description="FMN hydroxy acid dehydrogenase" evidence="8">
    <location>
        <begin position="8"/>
        <end position="393"/>
    </location>
</feature>
<dbReference type="Pfam" id="PF01070">
    <property type="entry name" value="FMN_dh"/>
    <property type="match status" value="1"/>
</dbReference>
<organism evidence="9 10">
    <name type="scientific">Harenicola maris</name>
    <dbReference type="NCBI Taxonomy" id="2841044"/>
    <lineage>
        <taxon>Bacteria</taxon>
        <taxon>Pseudomonadati</taxon>
        <taxon>Pseudomonadota</taxon>
        <taxon>Alphaproteobacteria</taxon>
        <taxon>Rhodobacterales</taxon>
        <taxon>Paracoccaceae</taxon>
        <taxon>Harenicola</taxon>
    </lineage>
</organism>
<feature type="binding site" evidence="7">
    <location>
        <position position="288"/>
    </location>
    <ligand>
        <name>FMN</name>
        <dbReference type="ChEBI" id="CHEBI:58210"/>
    </ligand>
</feature>
<feature type="binding site" evidence="7">
    <location>
        <begin position="87"/>
        <end position="89"/>
    </location>
    <ligand>
        <name>FMN</name>
        <dbReference type="ChEBI" id="CHEBI:58210"/>
    </ligand>
</feature>
<evidence type="ECO:0000256" key="6">
    <source>
        <dbReference type="PIRSR" id="PIRSR000138-1"/>
    </source>
</evidence>
<evidence type="ECO:0000256" key="7">
    <source>
        <dbReference type="PIRSR" id="PIRSR000138-2"/>
    </source>
</evidence>
<feature type="binding site" evidence="7">
    <location>
        <position position="165"/>
    </location>
    <ligand>
        <name>FMN</name>
        <dbReference type="ChEBI" id="CHEBI:58210"/>
    </ligand>
</feature>
<keyword evidence="4" id="KW-0560">Oxidoreductase</keyword>
<keyword evidence="2 7" id="KW-0285">Flavoprotein</keyword>
<evidence type="ECO:0000256" key="4">
    <source>
        <dbReference type="ARBA" id="ARBA00023002"/>
    </source>
</evidence>
<keyword evidence="10" id="KW-1185">Reference proteome</keyword>
<dbReference type="GO" id="GO:0005886">
    <property type="term" value="C:plasma membrane"/>
    <property type="evidence" value="ECO:0007669"/>
    <property type="project" value="TreeGrafter"/>
</dbReference>
<dbReference type="InterPro" id="IPR037396">
    <property type="entry name" value="FMN_HAD"/>
</dbReference>
<feature type="binding site" evidence="7">
    <location>
        <position position="137"/>
    </location>
    <ligand>
        <name>FMN</name>
        <dbReference type="ChEBI" id="CHEBI:58210"/>
    </ligand>
</feature>
<feature type="binding site" evidence="7">
    <location>
        <position position="116"/>
    </location>
    <ligand>
        <name>FMN</name>
        <dbReference type="ChEBI" id="CHEBI:58210"/>
    </ligand>
</feature>
<dbReference type="PIRSF" id="PIRSF000138">
    <property type="entry name" value="Al-hdrx_acd_dh"/>
    <property type="match status" value="1"/>
</dbReference>
<dbReference type="GO" id="GO:0010181">
    <property type="term" value="F:FMN binding"/>
    <property type="evidence" value="ECO:0007669"/>
    <property type="project" value="InterPro"/>
</dbReference>
<evidence type="ECO:0000256" key="2">
    <source>
        <dbReference type="ARBA" id="ARBA00022630"/>
    </source>
</evidence>
<feature type="binding site" evidence="7">
    <location>
        <begin position="346"/>
        <end position="347"/>
    </location>
    <ligand>
        <name>FMN</name>
        <dbReference type="ChEBI" id="CHEBI:58210"/>
    </ligand>
</feature>
<feature type="binding site" evidence="7">
    <location>
        <position position="139"/>
    </location>
    <ligand>
        <name>glyoxylate</name>
        <dbReference type="ChEBI" id="CHEBI:36655"/>
    </ligand>
</feature>
<dbReference type="GO" id="GO:0004459">
    <property type="term" value="F:L-lactate dehydrogenase (NAD+) activity"/>
    <property type="evidence" value="ECO:0007669"/>
    <property type="project" value="TreeGrafter"/>
</dbReference>
<dbReference type="InterPro" id="IPR013785">
    <property type="entry name" value="Aldolase_TIM"/>
</dbReference>
<feature type="active site" description="Proton acceptor" evidence="6">
    <location>
        <position position="290"/>
    </location>
</feature>
<protein>
    <submittedName>
        <fullName evidence="9">Alpha-hydroxy-acid oxidizing protein</fullName>
    </submittedName>
</protein>
<dbReference type="PROSITE" id="PS51349">
    <property type="entry name" value="FMN_HYDROXY_ACID_DH_2"/>
    <property type="match status" value="1"/>
</dbReference>
<accession>A0AAP2CS44</accession>
<feature type="binding site" evidence="7">
    <location>
        <position position="34"/>
    </location>
    <ligand>
        <name>glyoxylate</name>
        <dbReference type="ChEBI" id="CHEBI:36655"/>
    </ligand>
</feature>
<evidence type="ECO:0000313" key="10">
    <source>
        <dbReference type="Proteomes" id="UP001315686"/>
    </source>
</evidence>
<sequence>MANVALMGHVKNAVTIDDLKRMAHRRLPKFVIGYAEQGAGNGACATGNVDAFEGYNLVPRALAGQEPVDTSIQIFGRRYAQPFGISAVGVSGLYRRGADTLLAEAAREANIPFILSGSGAASIETVAKVAPDHTWYQLYPAKQARITNDFIDRAGNAGVEVLVITVDYPEPNRSEVAQRTGVSVGRGPTLRTFPSLAWNVAQHPGWLLDFIASGGTPELESWRNYAPKGAKPAEIFKVFNENWCGAFGWDEIERIRAVWPGKLVIKGILSAEDVPRAVAAGADAVTISNHGGNKLDRAIPSLQALAKICSEQRAAHDVLLFFDGGIRRGTDVLTAMAVGASFCFLGRSTLYGVAAGGAAGARRALEIMSEETRYALAMIGCRRAADICRDFLA</sequence>
<feature type="binding site" evidence="7">
    <location>
        <position position="266"/>
    </location>
    <ligand>
        <name>FMN</name>
        <dbReference type="ChEBI" id="CHEBI:58210"/>
    </ligand>
</feature>
<comment type="caution">
    <text evidence="9">The sequence shown here is derived from an EMBL/GenBank/DDBJ whole genome shotgun (WGS) entry which is preliminary data.</text>
</comment>
<keyword evidence="3 7" id="KW-0288">FMN</keyword>
<comment type="similarity">
    <text evidence="5">Belongs to the FMN-dependent alpha-hydroxy acid dehydrogenase family.</text>
</comment>
<evidence type="ECO:0000256" key="5">
    <source>
        <dbReference type="ARBA" id="ARBA00024042"/>
    </source>
</evidence>
<comment type="cofactor">
    <cofactor evidence="1">
        <name>FMN</name>
        <dbReference type="ChEBI" id="CHEBI:58210"/>
    </cofactor>
</comment>
<dbReference type="EMBL" id="JADQAZ010000003">
    <property type="protein sequence ID" value="MBT0959093.1"/>
    <property type="molecule type" value="Genomic_DNA"/>
</dbReference>
<dbReference type="PANTHER" id="PTHR10578">
    <property type="entry name" value="S -2-HYDROXY-ACID OXIDASE-RELATED"/>
    <property type="match status" value="1"/>
</dbReference>
<name>A0AAP2CS44_9RHOB</name>
<feature type="binding site" evidence="7">
    <location>
        <begin position="323"/>
        <end position="327"/>
    </location>
    <ligand>
        <name>FMN</name>
        <dbReference type="ChEBI" id="CHEBI:58210"/>
    </ligand>
</feature>
<dbReference type="RefSeq" id="WP_327795300.1">
    <property type="nucleotide sequence ID" value="NZ_JADQAZ010000003.1"/>
</dbReference>
<reference evidence="9 10" key="1">
    <citation type="journal article" date="2021" name="Arch. Microbiol.">
        <title>Harenicola maris gen. nov., sp. nov. isolated from the Sea of Japan shallow sediments.</title>
        <authorList>
            <person name="Romanenko L.A."/>
            <person name="Kurilenko V.V."/>
            <person name="Chernysheva N.Y."/>
            <person name="Tekutyeva L.A."/>
            <person name="Velansky P.V."/>
            <person name="Svetashev V.I."/>
            <person name="Isaeva M.P."/>
        </authorList>
    </citation>
    <scope>NUCLEOTIDE SEQUENCE [LARGE SCALE GENOMIC DNA]</scope>
    <source>
        <strain evidence="9 10">KMM 3653</strain>
    </source>
</reference>
<gene>
    <name evidence="9" type="ORF">IV417_17030</name>
</gene>
<feature type="binding site" evidence="7">
    <location>
        <position position="290"/>
    </location>
    <ligand>
        <name>glyoxylate</name>
        <dbReference type="ChEBI" id="CHEBI:36655"/>
    </ligand>
</feature>
<dbReference type="Gene3D" id="3.20.20.70">
    <property type="entry name" value="Aldolase class I"/>
    <property type="match status" value="1"/>
</dbReference>
<dbReference type="SUPFAM" id="SSF51395">
    <property type="entry name" value="FMN-linked oxidoreductases"/>
    <property type="match status" value="1"/>
</dbReference>